<feature type="transmembrane region" description="Helical" evidence="8">
    <location>
        <begin position="21"/>
        <end position="39"/>
    </location>
</feature>
<dbReference type="GO" id="GO:0009103">
    <property type="term" value="P:lipopolysaccharide biosynthetic process"/>
    <property type="evidence" value="ECO:0007669"/>
    <property type="project" value="UniProtKB-ARBA"/>
</dbReference>
<evidence type="ECO:0000256" key="6">
    <source>
        <dbReference type="ARBA" id="ARBA00022989"/>
    </source>
</evidence>
<feature type="transmembrane region" description="Helical" evidence="8">
    <location>
        <begin position="422"/>
        <end position="444"/>
    </location>
</feature>
<evidence type="ECO:0000256" key="4">
    <source>
        <dbReference type="ARBA" id="ARBA00022679"/>
    </source>
</evidence>
<dbReference type="Pfam" id="PF13231">
    <property type="entry name" value="PMT_2"/>
    <property type="match status" value="1"/>
</dbReference>
<evidence type="ECO:0000256" key="8">
    <source>
        <dbReference type="SAM" id="Phobius"/>
    </source>
</evidence>
<gene>
    <name evidence="10" type="ORF">KC675_02805</name>
</gene>
<dbReference type="AlphaFoldDB" id="A0A955KZP6"/>
<reference evidence="10" key="2">
    <citation type="journal article" date="2021" name="Microbiome">
        <title>Successional dynamics and alternative stable states in a saline activated sludge microbial community over 9 years.</title>
        <authorList>
            <person name="Wang Y."/>
            <person name="Ye J."/>
            <person name="Ju F."/>
            <person name="Liu L."/>
            <person name="Boyd J.A."/>
            <person name="Deng Y."/>
            <person name="Parks D.H."/>
            <person name="Jiang X."/>
            <person name="Yin X."/>
            <person name="Woodcroft B.J."/>
            <person name="Tyson G.W."/>
            <person name="Hugenholtz P."/>
            <person name="Polz M.F."/>
            <person name="Zhang T."/>
        </authorList>
    </citation>
    <scope>NUCLEOTIDE SEQUENCE</scope>
    <source>
        <strain evidence="10">HKST-UBA15</strain>
    </source>
</reference>
<comment type="subcellular location">
    <subcellularLocation>
        <location evidence="1">Cell membrane</location>
        <topology evidence="1">Multi-pass membrane protein</topology>
    </subcellularLocation>
</comment>
<reference evidence="10" key="1">
    <citation type="submission" date="2020-04" db="EMBL/GenBank/DDBJ databases">
        <authorList>
            <person name="Zhang T."/>
        </authorList>
    </citation>
    <scope>NUCLEOTIDE SEQUENCE</scope>
    <source>
        <strain evidence="10">HKST-UBA15</strain>
    </source>
</reference>
<feature type="transmembrane region" description="Helical" evidence="8">
    <location>
        <begin position="335"/>
        <end position="355"/>
    </location>
</feature>
<comment type="caution">
    <text evidence="10">The sequence shown here is derived from an EMBL/GenBank/DDBJ whole genome shotgun (WGS) entry which is preliminary data.</text>
</comment>
<feature type="transmembrane region" description="Helical" evidence="8">
    <location>
        <begin position="110"/>
        <end position="128"/>
    </location>
</feature>
<proteinExistence type="predicted"/>
<dbReference type="InterPro" id="IPR050297">
    <property type="entry name" value="LipidA_mod_glycosyltrf_83"/>
</dbReference>
<protein>
    <submittedName>
        <fullName evidence="10">Glycosyltransferase family 39 protein</fullName>
        <ecNumber evidence="10">2.4.-.-</ecNumber>
    </submittedName>
</protein>
<dbReference type="PANTHER" id="PTHR33908:SF11">
    <property type="entry name" value="MEMBRANE PROTEIN"/>
    <property type="match status" value="1"/>
</dbReference>
<dbReference type="Proteomes" id="UP000745577">
    <property type="component" value="Unassembled WGS sequence"/>
</dbReference>
<evidence type="ECO:0000256" key="3">
    <source>
        <dbReference type="ARBA" id="ARBA00022676"/>
    </source>
</evidence>
<dbReference type="GO" id="GO:0016763">
    <property type="term" value="F:pentosyltransferase activity"/>
    <property type="evidence" value="ECO:0007669"/>
    <property type="project" value="TreeGrafter"/>
</dbReference>
<keyword evidence="3 10" id="KW-0328">Glycosyltransferase</keyword>
<feature type="transmembrane region" description="Helical" evidence="8">
    <location>
        <begin position="140"/>
        <end position="160"/>
    </location>
</feature>
<keyword evidence="4 10" id="KW-0808">Transferase</keyword>
<dbReference type="EMBL" id="JAGQLL010000027">
    <property type="protein sequence ID" value="MCA9380087.1"/>
    <property type="molecule type" value="Genomic_DNA"/>
</dbReference>
<keyword evidence="2" id="KW-1003">Cell membrane</keyword>
<evidence type="ECO:0000256" key="5">
    <source>
        <dbReference type="ARBA" id="ARBA00022692"/>
    </source>
</evidence>
<feature type="transmembrane region" description="Helical" evidence="8">
    <location>
        <begin position="166"/>
        <end position="182"/>
    </location>
</feature>
<keyword evidence="6 8" id="KW-1133">Transmembrane helix</keyword>
<feature type="domain" description="Glycosyltransferase RgtA/B/C/D-like" evidence="9">
    <location>
        <begin position="112"/>
        <end position="230"/>
    </location>
</feature>
<keyword evidence="7 8" id="KW-0472">Membrane</keyword>
<feature type="transmembrane region" description="Helical" evidence="8">
    <location>
        <begin position="239"/>
        <end position="259"/>
    </location>
</feature>
<evidence type="ECO:0000256" key="2">
    <source>
        <dbReference type="ARBA" id="ARBA00022475"/>
    </source>
</evidence>
<dbReference type="EC" id="2.4.-.-" evidence="10"/>
<feature type="transmembrane region" description="Helical" evidence="8">
    <location>
        <begin position="194"/>
        <end position="219"/>
    </location>
</feature>
<name>A0A955KZP6_9BACT</name>
<accession>A0A955KZP6</accession>
<feature type="transmembrane region" description="Helical" evidence="8">
    <location>
        <begin position="399"/>
        <end position="416"/>
    </location>
</feature>
<organism evidence="10 11">
    <name type="scientific">Candidatus Dojkabacteria bacterium</name>
    <dbReference type="NCBI Taxonomy" id="2099670"/>
    <lineage>
        <taxon>Bacteria</taxon>
        <taxon>Candidatus Dojkabacteria</taxon>
    </lineage>
</organism>
<evidence type="ECO:0000313" key="10">
    <source>
        <dbReference type="EMBL" id="MCA9380087.1"/>
    </source>
</evidence>
<evidence type="ECO:0000313" key="11">
    <source>
        <dbReference type="Proteomes" id="UP000745577"/>
    </source>
</evidence>
<evidence type="ECO:0000256" key="7">
    <source>
        <dbReference type="ARBA" id="ARBA00023136"/>
    </source>
</evidence>
<evidence type="ECO:0000259" key="9">
    <source>
        <dbReference type="Pfam" id="PF13231"/>
    </source>
</evidence>
<dbReference type="PANTHER" id="PTHR33908">
    <property type="entry name" value="MANNOSYLTRANSFERASE YKCB-RELATED"/>
    <property type="match status" value="1"/>
</dbReference>
<dbReference type="InterPro" id="IPR038731">
    <property type="entry name" value="RgtA/B/C-like"/>
</dbReference>
<dbReference type="GO" id="GO:0005886">
    <property type="term" value="C:plasma membrane"/>
    <property type="evidence" value="ECO:0007669"/>
    <property type="project" value="UniProtKB-SubCell"/>
</dbReference>
<feature type="transmembrane region" description="Helical" evidence="8">
    <location>
        <begin position="361"/>
        <end position="379"/>
    </location>
</feature>
<sequence>MTKHKISDIEKKFKSSKKVDLVFRSLVVLTFLFFILRTLELAISSYFGIGPDESYHIGLSKLYSENVLLVKNTEENIRYGLTENIPYLYHFILGNIIKLTSNNSIIDYRIILRIVNIVFATITVAYTYKITSLITKSRLVKLLSIVILTNLPMFSFLGAMVSYDNLLIMLSTISVYYLLVFTKSSNLKNLTLLIIFLTLGSLTKITILPLVLLLSIIALAQIYKNRHLIKIKGVTDLDITNLILIGIALFTSSLFLFHYGNNIISYKNILPNCTQVYAQEVCQRNKIFSRDEELTGNIPGVEIINRFHYFKYWKDHIYQTTTGIFGSKSLIKQEVLIVPYRIIVLITTIYLIRHFNRKSKSINYLILIVIFYSLFLAYYQNYRTYQNTQLIFVALQGRYILPIIGPIVSLISISLLNLSKNLYLKIIIFVMISTIFILGDYVYLKRNIPDSWYNKSQVSTFLKETNEIFR</sequence>
<evidence type="ECO:0000256" key="1">
    <source>
        <dbReference type="ARBA" id="ARBA00004651"/>
    </source>
</evidence>
<keyword evidence="5 8" id="KW-0812">Transmembrane</keyword>